<evidence type="ECO:0000256" key="1">
    <source>
        <dbReference type="SAM" id="MobiDB-lite"/>
    </source>
</evidence>
<feature type="region of interest" description="Disordered" evidence="1">
    <location>
        <begin position="40"/>
        <end position="90"/>
    </location>
</feature>
<dbReference type="RefSeq" id="WP_196953904.1">
    <property type="nucleotide sequence ID" value="NZ_JADWYK010000002.1"/>
</dbReference>
<feature type="transmembrane region" description="Helical" evidence="2">
    <location>
        <begin position="142"/>
        <end position="163"/>
    </location>
</feature>
<evidence type="ECO:0000313" key="3">
    <source>
        <dbReference type="EMBL" id="MBG8552867.1"/>
    </source>
</evidence>
<protein>
    <submittedName>
        <fullName evidence="3">SHOCT domain-containing protein</fullName>
    </submittedName>
</protein>
<feature type="region of interest" description="Disordered" evidence="1">
    <location>
        <begin position="217"/>
        <end position="242"/>
    </location>
</feature>
<reference evidence="3 4" key="1">
    <citation type="submission" date="2020-11" db="EMBL/GenBank/DDBJ databases">
        <title>Hymenobacter sp.</title>
        <authorList>
            <person name="Kim M.K."/>
        </authorList>
    </citation>
    <scope>NUCLEOTIDE SEQUENCE [LARGE SCALE GENOMIC DNA]</scope>
    <source>
        <strain evidence="3 4">BT594</strain>
    </source>
</reference>
<name>A0ABS0KYB2_9BACT</name>
<keyword evidence="2" id="KW-0472">Membrane</keyword>
<keyword evidence="2" id="KW-1133">Transmembrane helix</keyword>
<proteinExistence type="predicted"/>
<evidence type="ECO:0000313" key="4">
    <source>
        <dbReference type="Proteomes" id="UP000601099"/>
    </source>
</evidence>
<feature type="compositionally biased region" description="Low complexity" evidence="1">
    <location>
        <begin position="217"/>
        <end position="241"/>
    </location>
</feature>
<gene>
    <name evidence="3" type="ORF">I5L79_04870</name>
</gene>
<evidence type="ECO:0000256" key="2">
    <source>
        <dbReference type="SAM" id="Phobius"/>
    </source>
</evidence>
<sequence length="373" mass="40133">MSQDSSPLETLRQLKEWLDAGTITPQEFDTLKRKLLFGEGQAPAPAAPPVPVSPVVPPEEHVIPGPVEDPGLPIYVESPPAPAPPAAELPPVRATPAEFFTHPTEAGRPQESPSGQPDFSASPPPVAASEPEYEEPAPRNPLMLVLIIGGIVALLGLVAYLAIGNRESERLTSTTMTAADSLAVQPEEGPQSEQIELEPAAAPETVRVAPVLPPAAPVTDSAATAPAAPETTPAATPAPDDNAVRSQVENALTSYYEDLKAAPFDAASHFAPQVERFYTQQNVTPAAINEELAKSHFPEFTEAETSIEPGSLQVGPVTEDGSRMITYREKSRAFRQSKQQHQQTTAQVRVRLDKNFKITYLRQERLLENVFSE</sequence>
<organism evidence="3 4">
    <name type="scientific">Hymenobacter guriensis</name>
    <dbReference type="NCBI Taxonomy" id="2793065"/>
    <lineage>
        <taxon>Bacteria</taxon>
        <taxon>Pseudomonadati</taxon>
        <taxon>Bacteroidota</taxon>
        <taxon>Cytophagia</taxon>
        <taxon>Cytophagales</taxon>
        <taxon>Hymenobacteraceae</taxon>
        <taxon>Hymenobacter</taxon>
    </lineage>
</organism>
<feature type="region of interest" description="Disordered" evidence="1">
    <location>
        <begin position="102"/>
        <end position="136"/>
    </location>
</feature>
<feature type="compositionally biased region" description="Pro residues" evidence="1">
    <location>
        <begin position="79"/>
        <end position="88"/>
    </location>
</feature>
<comment type="caution">
    <text evidence="3">The sequence shown here is derived from an EMBL/GenBank/DDBJ whole genome shotgun (WGS) entry which is preliminary data.</text>
</comment>
<feature type="compositionally biased region" description="Pro residues" evidence="1">
    <location>
        <begin position="45"/>
        <end position="57"/>
    </location>
</feature>
<dbReference type="EMBL" id="JADWYK010000002">
    <property type="protein sequence ID" value="MBG8552867.1"/>
    <property type="molecule type" value="Genomic_DNA"/>
</dbReference>
<accession>A0ABS0KYB2</accession>
<keyword evidence="2" id="KW-0812">Transmembrane</keyword>
<dbReference type="Proteomes" id="UP000601099">
    <property type="component" value="Unassembled WGS sequence"/>
</dbReference>
<keyword evidence="4" id="KW-1185">Reference proteome</keyword>